<accession>A0A917W2U6</accession>
<organism evidence="1 2">
    <name type="scientific">Microlunatus endophyticus</name>
    <dbReference type="NCBI Taxonomy" id="1716077"/>
    <lineage>
        <taxon>Bacteria</taxon>
        <taxon>Bacillati</taxon>
        <taxon>Actinomycetota</taxon>
        <taxon>Actinomycetes</taxon>
        <taxon>Propionibacteriales</taxon>
        <taxon>Propionibacteriaceae</taxon>
        <taxon>Microlunatus</taxon>
    </lineage>
</organism>
<comment type="caution">
    <text evidence="1">The sequence shown here is derived from an EMBL/GenBank/DDBJ whole genome shotgun (WGS) entry which is preliminary data.</text>
</comment>
<dbReference type="EMBL" id="BMMZ01000002">
    <property type="protein sequence ID" value="GGL56564.1"/>
    <property type="molecule type" value="Genomic_DNA"/>
</dbReference>
<evidence type="ECO:0000313" key="1">
    <source>
        <dbReference type="EMBL" id="GGL56564.1"/>
    </source>
</evidence>
<dbReference type="Proteomes" id="UP000613840">
    <property type="component" value="Unassembled WGS sequence"/>
</dbReference>
<keyword evidence="2" id="KW-1185">Reference proteome</keyword>
<sequence length="123" mass="13026">MATLMLDETRVDCTRSTRADLVSRPRPAVALSDARGSVIVLRQAQDTVLGRGQIFDRIPGENYALADLCGPSNGHSQPEVRLDAVINQSKSIKSIDEGLSAAKHDGMGAFVTSLGSRPPSPPA</sequence>
<reference evidence="1" key="2">
    <citation type="submission" date="2020-09" db="EMBL/GenBank/DDBJ databases">
        <authorList>
            <person name="Sun Q."/>
            <person name="Zhou Y."/>
        </authorList>
    </citation>
    <scope>NUCLEOTIDE SEQUENCE</scope>
    <source>
        <strain evidence="1">CGMCC 4.7306</strain>
    </source>
</reference>
<protein>
    <submittedName>
        <fullName evidence="1">Uncharacterized protein</fullName>
    </submittedName>
</protein>
<dbReference type="RefSeq" id="WP_188894388.1">
    <property type="nucleotide sequence ID" value="NZ_BMMZ01000002.1"/>
</dbReference>
<gene>
    <name evidence="1" type="ORF">GCM10011575_13780</name>
</gene>
<evidence type="ECO:0000313" key="2">
    <source>
        <dbReference type="Proteomes" id="UP000613840"/>
    </source>
</evidence>
<reference evidence="1" key="1">
    <citation type="journal article" date="2014" name="Int. J. Syst. Evol. Microbiol.">
        <title>Complete genome sequence of Corynebacterium casei LMG S-19264T (=DSM 44701T), isolated from a smear-ripened cheese.</title>
        <authorList>
            <consortium name="US DOE Joint Genome Institute (JGI-PGF)"/>
            <person name="Walter F."/>
            <person name="Albersmeier A."/>
            <person name="Kalinowski J."/>
            <person name="Ruckert C."/>
        </authorList>
    </citation>
    <scope>NUCLEOTIDE SEQUENCE</scope>
    <source>
        <strain evidence="1">CGMCC 4.7306</strain>
    </source>
</reference>
<name>A0A917W2U6_9ACTN</name>
<dbReference type="AlphaFoldDB" id="A0A917W2U6"/>
<proteinExistence type="predicted"/>